<comment type="subcellular location">
    <subcellularLocation>
        <location evidence="8 9">Nucleus</location>
    </subcellularLocation>
</comment>
<dbReference type="InterPro" id="IPR045174">
    <property type="entry name" value="Dof"/>
</dbReference>
<dbReference type="GO" id="GO:0008270">
    <property type="term" value="F:zinc ion binding"/>
    <property type="evidence" value="ECO:0007669"/>
    <property type="project" value="UniProtKB-KW"/>
</dbReference>
<sequence>MTMNVQKRGEKIPWETTRSVCPPCHAMLPTSLSLYFQLSFFPLWPFLFFFLPSHDNCPPHELSKLAASHMLSLPSSTFVVFQRFSLHRGREIERSAVTQLIYFWYSASPLLPTNEWSQDDRGSLIDDQEFLLMASSTGPRLPMEKPNQQSHEQQQQLQQQNQQPLKCPRCESSNTKFCYYNNYSLSQPRHFCKACKRYWTRGGTLRNVPVGGGCRKNKRVKRPSSSSSTTTASAAIASEPRQTPVMARSSIDVSTARSTAHVNPLFFDMGSGISYPRFHSAVDLPPPHLPGVLGLGFAPPGFGCGDNNYIQDLVSSAPVFSGGNYSSDGIQCTSPSMIPPILASAAPTATISSAVPTISSLLASTFQQQKLYNADLKDVQAPGNFKGFSSFQDFRDTVNAENDITMKEVKAEGLNLPGWSFGYQNQMDISGSVPHYWNMSSSSSAWHDPSNTGSSVPSLI</sequence>
<dbReference type="PANTHER" id="PTHR31992:SF141">
    <property type="entry name" value="DOF ZINC FINGER PROTEIN DOF1.4"/>
    <property type="match status" value="1"/>
</dbReference>
<evidence type="ECO:0000256" key="4">
    <source>
        <dbReference type="ARBA" id="ARBA00023015"/>
    </source>
</evidence>
<comment type="function">
    <text evidence="9">Transcription factor that binds specifically to a 5'-AA[AG]G-3' consensus core sequence.</text>
</comment>
<evidence type="ECO:0000256" key="2">
    <source>
        <dbReference type="ARBA" id="ARBA00022771"/>
    </source>
</evidence>
<evidence type="ECO:0000256" key="7">
    <source>
        <dbReference type="ARBA" id="ARBA00023242"/>
    </source>
</evidence>
<dbReference type="Pfam" id="PF02701">
    <property type="entry name" value="Zn_ribbon_Dof"/>
    <property type="match status" value="1"/>
</dbReference>
<dbReference type="GO" id="GO:0003700">
    <property type="term" value="F:DNA-binding transcription factor activity"/>
    <property type="evidence" value="ECO:0007669"/>
    <property type="project" value="UniProtKB-UniRule"/>
</dbReference>
<dbReference type="PANTHER" id="PTHR31992">
    <property type="entry name" value="DOF ZINC FINGER PROTEIN DOF1.4-RELATED"/>
    <property type="match status" value="1"/>
</dbReference>
<evidence type="ECO:0000256" key="5">
    <source>
        <dbReference type="ARBA" id="ARBA00023125"/>
    </source>
</evidence>
<dbReference type="GO" id="GO:0005634">
    <property type="term" value="C:nucleus"/>
    <property type="evidence" value="ECO:0007669"/>
    <property type="project" value="UniProtKB-SubCell"/>
</dbReference>
<gene>
    <name evidence="12" type="ORF">SAY87_031315</name>
</gene>
<keyword evidence="6 9" id="KW-0804">Transcription</keyword>
<accession>A0AAN7KUS3</accession>
<organism evidence="12 13">
    <name type="scientific">Trapa incisa</name>
    <dbReference type="NCBI Taxonomy" id="236973"/>
    <lineage>
        <taxon>Eukaryota</taxon>
        <taxon>Viridiplantae</taxon>
        <taxon>Streptophyta</taxon>
        <taxon>Embryophyta</taxon>
        <taxon>Tracheophyta</taxon>
        <taxon>Spermatophyta</taxon>
        <taxon>Magnoliopsida</taxon>
        <taxon>eudicotyledons</taxon>
        <taxon>Gunneridae</taxon>
        <taxon>Pentapetalae</taxon>
        <taxon>rosids</taxon>
        <taxon>malvids</taxon>
        <taxon>Myrtales</taxon>
        <taxon>Lythraceae</taxon>
        <taxon>Trapa</taxon>
    </lineage>
</organism>
<dbReference type="AlphaFoldDB" id="A0AAN7KUS3"/>
<feature type="region of interest" description="Disordered" evidence="10">
    <location>
        <begin position="441"/>
        <end position="460"/>
    </location>
</feature>
<feature type="region of interest" description="Disordered" evidence="10">
    <location>
        <begin position="137"/>
        <end position="160"/>
    </location>
</feature>
<dbReference type="GO" id="GO:0003677">
    <property type="term" value="F:DNA binding"/>
    <property type="evidence" value="ECO:0007669"/>
    <property type="project" value="UniProtKB-UniRule"/>
</dbReference>
<dbReference type="Proteomes" id="UP001345219">
    <property type="component" value="Chromosome 24"/>
</dbReference>
<feature type="domain" description="Dof-type" evidence="11">
    <location>
        <begin position="165"/>
        <end position="219"/>
    </location>
</feature>
<keyword evidence="5 8" id="KW-0238">DNA-binding</keyword>
<keyword evidence="1 9" id="KW-0479">Metal-binding</keyword>
<dbReference type="InterPro" id="IPR003851">
    <property type="entry name" value="Znf_Dof"/>
</dbReference>
<feature type="compositionally biased region" description="Low complexity" evidence="10">
    <location>
        <begin position="224"/>
        <end position="238"/>
    </location>
</feature>
<evidence type="ECO:0000256" key="8">
    <source>
        <dbReference type="PROSITE-ProRule" id="PRU00071"/>
    </source>
</evidence>
<feature type="compositionally biased region" description="Low complexity" evidence="10">
    <location>
        <begin position="148"/>
        <end position="160"/>
    </location>
</feature>
<feature type="region of interest" description="Disordered" evidence="10">
    <location>
        <begin position="214"/>
        <end position="247"/>
    </location>
</feature>
<comment type="caution">
    <text evidence="12">The sequence shown here is derived from an EMBL/GenBank/DDBJ whole genome shotgun (WGS) entry which is preliminary data.</text>
</comment>
<evidence type="ECO:0000256" key="3">
    <source>
        <dbReference type="ARBA" id="ARBA00022833"/>
    </source>
</evidence>
<evidence type="ECO:0000256" key="10">
    <source>
        <dbReference type="SAM" id="MobiDB-lite"/>
    </source>
</evidence>
<evidence type="ECO:0000259" key="11">
    <source>
        <dbReference type="PROSITE" id="PS50884"/>
    </source>
</evidence>
<reference evidence="12 13" key="1">
    <citation type="journal article" date="2023" name="Hortic Res">
        <title>Pangenome of water caltrop reveals structural variations and asymmetric subgenome divergence after allopolyploidization.</title>
        <authorList>
            <person name="Zhang X."/>
            <person name="Chen Y."/>
            <person name="Wang L."/>
            <person name="Yuan Y."/>
            <person name="Fang M."/>
            <person name="Shi L."/>
            <person name="Lu R."/>
            <person name="Comes H.P."/>
            <person name="Ma Y."/>
            <person name="Chen Y."/>
            <person name="Huang G."/>
            <person name="Zhou Y."/>
            <person name="Zheng Z."/>
            <person name="Qiu Y."/>
        </authorList>
    </citation>
    <scope>NUCLEOTIDE SEQUENCE [LARGE SCALE GENOMIC DNA]</scope>
    <source>
        <tissue evidence="12">Roots</tissue>
    </source>
</reference>
<name>A0AAN7KUS3_9MYRT</name>
<dbReference type="EMBL" id="JAXIOK010000005">
    <property type="protein sequence ID" value="KAK4770783.1"/>
    <property type="molecule type" value="Genomic_DNA"/>
</dbReference>
<proteinExistence type="predicted"/>
<dbReference type="PROSITE" id="PS50884">
    <property type="entry name" value="ZF_DOF_2"/>
    <property type="match status" value="1"/>
</dbReference>
<dbReference type="PROSITE" id="PS01361">
    <property type="entry name" value="ZF_DOF_1"/>
    <property type="match status" value="1"/>
</dbReference>
<evidence type="ECO:0000313" key="12">
    <source>
        <dbReference type="EMBL" id="KAK4770783.1"/>
    </source>
</evidence>
<keyword evidence="7 8" id="KW-0539">Nucleus</keyword>
<protein>
    <recommendedName>
        <fullName evidence="9">Dof zinc finger protein</fullName>
    </recommendedName>
</protein>
<evidence type="ECO:0000256" key="1">
    <source>
        <dbReference type="ARBA" id="ARBA00022723"/>
    </source>
</evidence>
<keyword evidence="4 9" id="KW-0805">Transcription regulation</keyword>
<keyword evidence="3 9" id="KW-0862">Zinc</keyword>
<evidence type="ECO:0000256" key="6">
    <source>
        <dbReference type="ARBA" id="ARBA00023163"/>
    </source>
</evidence>
<evidence type="ECO:0000313" key="13">
    <source>
        <dbReference type="Proteomes" id="UP001345219"/>
    </source>
</evidence>
<evidence type="ECO:0000256" key="9">
    <source>
        <dbReference type="RuleBase" id="RU369094"/>
    </source>
</evidence>
<keyword evidence="13" id="KW-1185">Reference proteome</keyword>
<keyword evidence="2 8" id="KW-0863">Zinc-finger</keyword>